<dbReference type="InterPro" id="IPR036526">
    <property type="entry name" value="C-N_Hydrolase_sf"/>
</dbReference>
<dbReference type="GO" id="GO:0042158">
    <property type="term" value="P:lipoprotein biosynthetic process"/>
    <property type="evidence" value="ECO:0007669"/>
    <property type="project" value="UniProtKB-UniRule"/>
</dbReference>
<dbReference type="RefSeq" id="WP_338235537.1">
    <property type="nucleotide sequence ID" value="NZ_BQKE01000001.1"/>
</dbReference>
<evidence type="ECO:0000256" key="2">
    <source>
        <dbReference type="ARBA" id="ARBA00010065"/>
    </source>
</evidence>
<feature type="transmembrane region" description="Helical" evidence="9">
    <location>
        <begin position="159"/>
        <end position="181"/>
    </location>
</feature>
<keyword evidence="8 9" id="KW-0012">Acyltransferase</keyword>
<dbReference type="CDD" id="cd07571">
    <property type="entry name" value="ALP_N-acyl_transferase"/>
    <property type="match status" value="1"/>
</dbReference>
<feature type="transmembrane region" description="Helical" evidence="9">
    <location>
        <begin position="201"/>
        <end position="220"/>
    </location>
</feature>
<dbReference type="HAMAP" id="MF_01148">
    <property type="entry name" value="Lnt"/>
    <property type="match status" value="1"/>
</dbReference>
<organism evidence="11 12">
    <name type="scientific">Persicobacter diffluens</name>
    <dbReference type="NCBI Taxonomy" id="981"/>
    <lineage>
        <taxon>Bacteria</taxon>
        <taxon>Pseudomonadati</taxon>
        <taxon>Bacteroidota</taxon>
        <taxon>Cytophagia</taxon>
        <taxon>Cytophagales</taxon>
        <taxon>Persicobacteraceae</taxon>
        <taxon>Persicobacter</taxon>
    </lineage>
</organism>
<comment type="caution">
    <text evidence="11">The sequence shown here is derived from an EMBL/GenBank/DDBJ whole genome shotgun (WGS) entry which is preliminary data.</text>
</comment>
<feature type="transmembrane region" description="Helical" evidence="9">
    <location>
        <begin position="64"/>
        <end position="84"/>
    </location>
</feature>
<dbReference type="PROSITE" id="PS50263">
    <property type="entry name" value="CN_HYDROLASE"/>
    <property type="match status" value="1"/>
</dbReference>
<dbReference type="SUPFAM" id="SSF56317">
    <property type="entry name" value="Carbon-nitrogen hydrolase"/>
    <property type="match status" value="1"/>
</dbReference>
<evidence type="ECO:0000256" key="6">
    <source>
        <dbReference type="ARBA" id="ARBA00022989"/>
    </source>
</evidence>
<proteinExistence type="inferred from homology"/>
<keyword evidence="4 9" id="KW-0808">Transferase</keyword>
<keyword evidence="5 9" id="KW-0812">Transmembrane</keyword>
<reference evidence="11 12" key="1">
    <citation type="submission" date="2021-12" db="EMBL/GenBank/DDBJ databases">
        <title>Genome sequencing of bacteria with rrn-lacking chromosome and rrn-plasmid.</title>
        <authorList>
            <person name="Anda M."/>
            <person name="Iwasaki W."/>
        </authorList>
    </citation>
    <scope>NUCLEOTIDE SEQUENCE [LARGE SCALE GENOMIC DNA]</scope>
    <source>
        <strain evidence="11 12">NBRC 15940</strain>
    </source>
</reference>
<comment type="catalytic activity">
    <reaction evidence="9">
        <text>N-terminal S-1,2-diacyl-sn-glyceryl-L-cysteinyl-[lipoprotein] + a glycerophospholipid = N-acyl-S-1,2-diacyl-sn-glyceryl-L-cysteinyl-[lipoprotein] + a 2-acyl-sn-glycero-3-phospholipid + H(+)</text>
        <dbReference type="Rhea" id="RHEA:48228"/>
        <dbReference type="Rhea" id="RHEA-COMP:14681"/>
        <dbReference type="Rhea" id="RHEA-COMP:14684"/>
        <dbReference type="ChEBI" id="CHEBI:15378"/>
        <dbReference type="ChEBI" id="CHEBI:136912"/>
        <dbReference type="ChEBI" id="CHEBI:140656"/>
        <dbReference type="ChEBI" id="CHEBI:140657"/>
        <dbReference type="ChEBI" id="CHEBI:140660"/>
        <dbReference type="EC" id="2.3.1.269"/>
    </reaction>
</comment>
<evidence type="ECO:0000256" key="4">
    <source>
        <dbReference type="ARBA" id="ARBA00022679"/>
    </source>
</evidence>
<name>A0AAN4VTK0_9BACT</name>
<evidence type="ECO:0000256" key="9">
    <source>
        <dbReference type="HAMAP-Rule" id="MF_01148"/>
    </source>
</evidence>
<evidence type="ECO:0000256" key="7">
    <source>
        <dbReference type="ARBA" id="ARBA00023136"/>
    </source>
</evidence>
<accession>A0AAN4VTK0</accession>
<dbReference type="EC" id="2.3.1.269" evidence="9"/>
<keyword evidence="12" id="KW-1185">Reference proteome</keyword>
<dbReference type="Gene3D" id="3.60.110.10">
    <property type="entry name" value="Carbon-nitrogen hydrolase"/>
    <property type="match status" value="1"/>
</dbReference>
<dbReference type="InterPro" id="IPR003010">
    <property type="entry name" value="C-N_Hydrolase"/>
</dbReference>
<dbReference type="NCBIfam" id="TIGR00546">
    <property type="entry name" value="lnt"/>
    <property type="match status" value="1"/>
</dbReference>
<keyword evidence="3 9" id="KW-1003">Cell membrane</keyword>
<sequence length="551" mass="64379">MTFFEKLRANQWYPLILSLFSGFCFWAAWPNMPLTFLIFLIFVPIFVLREETVGKKIKRAGLKFFGWTYLTCFIWNASTTWWVWNATPEGAMGMLVANSFLMTLPILAWSFVRKRMPEFWSYVALMLFWLAFENIHLNWGLSWPWLNLGNAFAKRYQWVQWYEITGAAGGTIWVLIMNMLIYRILFYGGALYKGQFRHISLSYALIFGLSLPIGISYFIYNNFEEQGEEVEFIAMQPNIDPYSEKFQNSENFIPFAQQLQRFIQLSEEKITDSTRFLLWPESALDKVFSEKQFSTYAEGRTIYKFKEKYPQLNLLTGLTSYQQYGQMEEKPTETARFQPNMGYYDVYNAGLFLNEKMERQFYHKSKLVPGVETTPYPWLFDFLTQTVFNLGGTTGNFGKQQERSVFYNSDSIGIAPSICYESIYGDFMAQYIRNGAHYIAIITNDGWWRNTPGHIQHLQYASLRAIENRRSIARSANTGISAFVNQRGDILQPTDYWVQDVIRGSLKANTAFTFYTLNGDYLGRTAQWMALFFFLAAFVRGKTKGLIEEEE</sequence>
<dbReference type="InterPro" id="IPR045378">
    <property type="entry name" value="LNT_N"/>
</dbReference>
<comment type="pathway">
    <text evidence="9">Protein modification; lipoprotein biosynthesis (N-acyl transfer).</text>
</comment>
<dbReference type="Pfam" id="PF00795">
    <property type="entry name" value="CN_hydrolase"/>
    <property type="match status" value="1"/>
</dbReference>
<evidence type="ECO:0000256" key="5">
    <source>
        <dbReference type="ARBA" id="ARBA00022692"/>
    </source>
</evidence>
<keyword evidence="6 9" id="KW-1133">Transmembrane helix</keyword>
<dbReference type="PANTHER" id="PTHR38686">
    <property type="entry name" value="APOLIPOPROTEIN N-ACYLTRANSFERASE"/>
    <property type="match status" value="1"/>
</dbReference>
<dbReference type="PANTHER" id="PTHR38686:SF1">
    <property type="entry name" value="APOLIPOPROTEIN N-ACYLTRANSFERASE"/>
    <property type="match status" value="1"/>
</dbReference>
<gene>
    <name evidence="9 11" type="primary">lnt</name>
    <name evidence="11" type="ORF">PEDI_00350</name>
</gene>
<dbReference type="Pfam" id="PF20154">
    <property type="entry name" value="LNT_N"/>
    <property type="match status" value="1"/>
</dbReference>
<dbReference type="AlphaFoldDB" id="A0AAN4VTK0"/>
<dbReference type="InterPro" id="IPR004563">
    <property type="entry name" value="Apolipo_AcylTrfase"/>
</dbReference>
<dbReference type="GO" id="GO:0005886">
    <property type="term" value="C:plasma membrane"/>
    <property type="evidence" value="ECO:0007669"/>
    <property type="project" value="UniProtKB-SubCell"/>
</dbReference>
<dbReference type="GO" id="GO:0016410">
    <property type="term" value="F:N-acyltransferase activity"/>
    <property type="evidence" value="ECO:0007669"/>
    <property type="project" value="UniProtKB-UniRule"/>
</dbReference>
<evidence type="ECO:0000256" key="1">
    <source>
        <dbReference type="ARBA" id="ARBA00004651"/>
    </source>
</evidence>
<keyword evidence="7 9" id="KW-0472">Membrane</keyword>
<feature type="transmembrane region" description="Helical" evidence="9">
    <location>
        <begin position="119"/>
        <end position="139"/>
    </location>
</feature>
<evidence type="ECO:0000313" key="11">
    <source>
        <dbReference type="EMBL" id="GJM59483.1"/>
    </source>
</evidence>
<comment type="function">
    <text evidence="9">Catalyzes the phospholipid dependent N-acylation of the N-terminal cysteine of apolipoprotein, the last step in lipoprotein maturation.</text>
</comment>
<dbReference type="EMBL" id="BQKE01000001">
    <property type="protein sequence ID" value="GJM59483.1"/>
    <property type="molecule type" value="Genomic_DNA"/>
</dbReference>
<dbReference type="Proteomes" id="UP001310022">
    <property type="component" value="Unassembled WGS sequence"/>
</dbReference>
<evidence type="ECO:0000259" key="10">
    <source>
        <dbReference type="PROSITE" id="PS50263"/>
    </source>
</evidence>
<protein>
    <recommendedName>
        <fullName evidence="9">Apolipoprotein N-acyltransferase</fullName>
        <shortName evidence="9">ALP N-acyltransferase</shortName>
        <ecNumber evidence="9">2.3.1.269</ecNumber>
    </recommendedName>
</protein>
<evidence type="ECO:0000256" key="3">
    <source>
        <dbReference type="ARBA" id="ARBA00022475"/>
    </source>
</evidence>
<comment type="subcellular location">
    <subcellularLocation>
        <location evidence="1 9">Cell membrane</location>
        <topology evidence="1 9">Multi-pass membrane protein</topology>
    </subcellularLocation>
</comment>
<feature type="domain" description="CN hydrolase" evidence="10">
    <location>
        <begin position="235"/>
        <end position="508"/>
    </location>
</feature>
<feature type="transmembrane region" description="Helical" evidence="9">
    <location>
        <begin position="90"/>
        <end position="112"/>
    </location>
</feature>
<feature type="transmembrane region" description="Helical" evidence="9">
    <location>
        <begin position="35"/>
        <end position="52"/>
    </location>
</feature>
<comment type="similarity">
    <text evidence="2 9">Belongs to the CN hydrolase family. Apolipoprotein N-acyltransferase subfamily.</text>
</comment>
<evidence type="ECO:0000256" key="8">
    <source>
        <dbReference type="ARBA" id="ARBA00023315"/>
    </source>
</evidence>
<evidence type="ECO:0000313" key="12">
    <source>
        <dbReference type="Proteomes" id="UP001310022"/>
    </source>
</evidence>